<feature type="chain" id="PRO_5040223188" description="T20D4.11-like domain-containing protein" evidence="1">
    <location>
        <begin position="18"/>
        <end position="180"/>
    </location>
</feature>
<dbReference type="Pfam" id="PF01579">
    <property type="entry name" value="DUF19"/>
    <property type="match status" value="1"/>
</dbReference>
<dbReference type="Proteomes" id="UP001152747">
    <property type="component" value="Unassembled WGS sequence"/>
</dbReference>
<protein>
    <recommendedName>
        <fullName evidence="2">T20D4.11-like domain-containing protein</fullName>
    </recommendedName>
</protein>
<feature type="signal peptide" evidence="1">
    <location>
        <begin position="1"/>
        <end position="17"/>
    </location>
</feature>
<dbReference type="InterPro" id="IPR016638">
    <property type="entry name" value="UPF0376"/>
</dbReference>
<sequence>MFLPIILLFSILSQVQSGPVGGTCADTIESALCLVELKEVVDTVGAFHKSSFKTGLNELKNSCKRFIPCQSPMKCTGEKKQLVDTFVDYCNFIAYFHVDFVDCMGKLKKKSSTCFKNWKPFHKKPEKPRSKSEIETLCKDILGKDGCIKNEVTELCGASTLEELKKHIVLGDKDFKTCKV</sequence>
<dbReference type="InterPro" id="IPR002542">
    <property type="entry name" value="T20D4.11-like_dom"/>
</dbReference>
<feature type="domain" description="T20D4.11-like" evidence="2">
    <location>
        <begin position="26"/>
        <end position="179"/>
    </location>
</feature>
<dbReference type="PANTHER" id="PTHR21453">
    <property type="entry name" value="DUF19 DOMAIN-CONTAINING PROTEIN-RELATED-RELATED"/>
    <property type="match status" value="1"/>
</dbReference>
<accession>A0A9P1IWB3</accession>
<comment type="caution">
    <text evidence="3">The sequence shown here is derived from an EMBL/GenBank/DDBJ whole genome shotgun (WGS) entry which is preliminary data.</text>
</comment>
<organism evidence="3 4">
    <name type="scientific">Caenorhabditis angaria</name>
    <dbReference type="NCBI Taxonomy" id="860376"/>
    <lineage>
        <taxon>Eukaryota</taxon>
        <taxon>Metazoa</taxon>
        <taxon>Ecdysozoa</taxon>
        <taxon>Nematoda</taxon>
        <taxon>Chromadorea</taxon>
        <taxon>Rhabditida</taxon>
        <taxon>Rhabditina</taxon>
        <taxon>Rhabditomorpha</taxon>
        <taxon>Rhabditoidea</taxon>
        <taxon>Rhabditidae</taxon>
        <taxon>Peloderinae</taxon>
        <taxon>Caenorhabditis</taxon>
    </lineage>
</organism>
<dbReference type="PIRSF" id="PIRSF015697">
    <property type="entry name" value="UCP015697"/>
    <property type="match status" value="1"/>
</dbReference>
<dbReference type="OrthoDB" id="5835962at2759"/>
<keyword evidence="1" id="KW-0732">Signal</keyword>
<evidence type="ECO:0000313" key="3">
    <source>
        <dbReference type="EMBL" id="CAI5452286.1"/>
    </source>
</evidence>
<evidence type="ECO:0000256" key="1">
    <source>
        <dbReference type="SAM" id="SignalP"/>
    </source>
</evidence>
<dbReference type="EMBL" id="CANHGI010000005">
    <property type="protein sequence ID" value="CAI5452286.1"/>
    <property type="molecule type" value="Genomic_DNA"/>
</dbReference>
<keyword evidence="4" id="KW-1185">Reference proteome</keyword>
<gene>
    <name evidence="3" type="ORF">CAMP_LOCUS14923</name>
</gene>
<evidence type="ECO:0000313" key="4">
    <source>
        <dbReference type="Proteomes" id="UP001152747"/>
    </source>
</evidence>
<proteinExistence type="predicted"/>
<reference evidence="3" key="1">
    <citation type="submission" date="2022-11" db="EMBL/GenBank/DDBJ databases">
        <authorList>
            <person name="Kikuchi T."/>
        </authorList>
    </citation>
    <scope>NUCLEOTIDE SEQUENCE</scope>
    <source>
        <strain evidence="3">PS1010</strain>
    </source>
</reference>
<name>A0A9P1IWB3_9PELO</name>
<evidence type="ECO:0000259" key="2">
    <source>
        <dbReference type="Pfam" id="PF01579"/>
    </source>
</evidence>
<dbReference type="AlphaFoldDB" id="A0A9P1IWB3"/>